<protein>
    <recommendedName>
        <fullName evidence="2">Retrotransposon gag domain-containing protein</fullName>
    </recommendedName>
</protein>
<feature type="compositionally biased region" description="Basic and acidic residues" evidence="1">
    <location>
        <begin position="300"/>
        <end position="324"/>
    </location>
</feature>
<evidence type="ECO:0000313" key="4">
    <source>
        <dbReference type="Proteomes" id="UP000486351"/>
    </source>
</evidence>
<dbReference type="InterPro" id="IPR005162">
    <property type="entry name" value="Retrotrans_gag_dom"/>
</dbReference>
<gene>
    <name evidence="3" type="ORF">PF008_g25760</name>
</gene>
<feature type="domain" description="Retrotransposon gag" evidence="2">
    <location>
        <begin position="169"/>
        <end position="241"/>
    </location>
</feature>
<dbReference type="AlphaFoldDB" id="A0A6G0QJ60"/>
<dbReference type="Pfam" id="PF03732">
    <property type="entry name" value="Retrotrans_gag"/>
    <property type="match status" value="1"/>
</dbReference>
<feature type="region of interest" description="Disordered" evidence="1">
    <location>
        <begin position="300"/>
        <end position="334"/>
    </location>
</feature>
<feature type="compositionally biased region" description="Basic and acidic residues" evidence="1">
    <location>
        <begin position="67"/>
        <end position="77"/>
    </location>
</feature>
<proteinExistence type="predicted"/>
<accession>A0A6G0QJ60</accession>
<evidence type="ECO:0000256" key="1">
    <source>
        <dbReference type="SAM" id="MobiDB-lite"/>
    </source>
</evidence>
<dbReference type="Proteomes" id="UP000486351">
    <property type="component" value="Unassembled WGS sequence"/>
</dbReference>
<dbReference type="PANTHER" id="PTHR33223:SF6">
    <property type="entry name" value="CCHC-TYPE DOMAIN-CONTAINING PROTEIN"/>
    <property type="match status" value="1"/>
</dbReference>
<sequence length="334" mass="38453">MFAEASVRSKISFVATSTVEMEECSTSYNSVFESSDAKDPEEDDDWKASGVMAETPEVTVVSAGRSSEGRPGMHDTPEESSESDDDRLGPNYHVGDLTREWTREVRKLSAVDNESTPPRLKFATYLPLNSIEPFYGTRNQSEKSMQWLRSFVFGMKGTHKPPNTWCVAFELSLHDGAQYWYRQLPRKAKRTWTLLSQAFIKYYCVEFTRSAEARYYSAKRDGEEHVCDYLNRLNGYARNAGVQFGDGGSDAKHHLEHFLDSRDDRGLEECLCHVRVSDIYELVGMIDDILRYRERNSAREPSLRRYRGQDEDRRREGRSTEGLRKGLPSRTRFP</sequence>
<organism evidence="3 4">
    <name type="scientific">Phytophthora fragariae</name>
    <dbReference type="NCBI Taxonomy" id="53985"/>
    <lineage>
        <taxon>Eukaryota</taxon>
        <taxon>Sar</taxon>
        <taxon>Stramenopiles</taxon>
        <taxon>Oomycota</taxon>
        <taxon>Peronosporomycetes</taxon>
        <taxon>Peronosporales</taxon>
        <taxon>Peronosporaceae</taxon>
        <taxon>Phytophthora</taxon>
    </lineage>
</organism>
<feature type="compositionally biased region" description="Polar residues" evidence="1">
    <location>
        <begin position="14"/>
        <end position="33"/>
    </location>
</feature>
<evidence type="ECO:0000259" key="2">
    <source>
        <dbReference type="Pfam" id="PF03732"/>
    </source>
</evidence>
<dbReference type="EMBL" id="QXFY01002986">
    <property type="protein sequence ID" value="KAE9289951.1"/>
    <property type="molecule type" value="Genomic_DNA"/>
</dbReference>
<feature type="region of interest" description="Disordered" evidence="1">
    <location>
        <begin position="1"/>
        <end position="94"/>
    </location>
</feature>
<dbReference type="PANTHER" id="PTHR33223">
    <property type="entry name" value="CCHC-TYPE DOMAIN-CONTAINING PROTEIN"/>
    <property type="match status" value="1"/>
</dbReference>
<comment type="caution">
    <text evidence="3">The sequence shown here is derived from an EMBL/GenBank/DDBJ whole genome shotgun (WGS) entry which is preliminary data.</text>
</comment>
<reference evidence="3 4" key="1">
    <citation type="submission" date="2018-09" db="EMBL/GenBank/DDBJ databases">
        <title>Genomic investigation of the strawberry pathogen Phytophthora fragariae indicates pathogenicity is determined by transcriptional variation in three key races.</title>
        <authorList>
            <person name="Adams T.M."/>
            <person name="Armitage A.D."/>
            <person name="Sobczyk M.K."/>
            <person name="Bates H.J."/>
            <person name="Dunwell J.M."/>
            <person name="Nellist C.F."/>
            <person name="Harrison R.J."/>
        </authorList>
    </citation>
    <scope>NUCLEOTIDE SEQUENCE [LARGE SCALE GENOMIC DNA]</scope>
    <source>
        <strain evidence="3 4">NOV-77</strain>
    </source>
</reference>
<name>A0A6G0QJ60_9STRA</name>
<evidence type="ECO:0000313" key="3">
    <source>
        <dbReference type="EMBL" id="KAE9289951.1"/>
    </source>
</evidence>